<keyword evidence="2" id="KW-1185">Reference proteome</keyword>
<gene>
    <name evidence="1" type="ORF">KP79_PYT06688</name>
</gene>
<name>A0A210QTF7_MIZYE</name>
<dbReference type="PROSITE" id="PS50143">
    <property type="entry name" value="BIR_REPEAT_2"/>
    <property type="match status" value="2"/>
</dbReference>
<dbReference type="GO" id="GO:0043066">
    <property type="term" value="P:negative regulation of apoptotic process"/>
    <property type="evidence" value="ECO:0007669"/>
    <property type="project" value="TreeGrafter"/>
</dbReference>
<accession>A0A210QTF7</accession>
<dbReference type="PANTHER" id="PTHR10044">
    <property type="entry name" value="INHIBITOR OF APOPTOSIS"/>
    <property type="match status" value="1"/>
</dbReference>
<dbReference type="GO" id="GO:0043027">
    <property type="term" value="F:cysteine-type endopeptidase inhibitor activity involved in apoptotic process"/>
    <property type="evidence" value="ECO:0007669"/>
    <property type="project" value="TreeGrafter"/>
</dbReference>
<dbReference type="GO" id="GO:0051726">
    <property type="term" value="P:regulation of cell cycle"/>
    <property type="evidence" value="ECO:0007669"/>
    <property type="project" value="TreeGrafter"/>
</dbReference>
<evidence type="ECO:0000313" key="2">
    <source>
        <dbReference type="Proteomes" id="UP000242188"/>
    </source>
</evidence>
<dbReference type="Proteomes" id="UP000242188">
    <property type="component" value="Unassembled WGS sequence"/>
</dbReference>
<protein>
    <submittedName>
        <fullName evidence="1">Baculoviral IAP repeat-containing protein 7-B</fullName>
    </submittedName>
</protein>
<dbReference type="OrthoDB" id="6054592at2759"/>
<reference evidence="1 2" key="1">
    <citation type="journal article" date="2017" name="Nat. Ecol. Evol.">
        <title>Scallop genome provides insights into evolution of bilaterian karyotype and development.</title>
        <authorList>
            <person name="Wang S."/>
            <person name="Zhang J."/>
            <person name="Jiao W."/>
            <person name="Li J."/>
            <person name="Xun X."/>
            <person name="Sun Y."/>
            <person name="Guo X."/>
            <person name="Huan P."/>
            <person name="Dong B."/>
            <person name="Zhang L."/>
            <person name="Hu X."/>
            <person name="Sun X."/>
            <person name="Wang J."/>
            <person name="Zhao C."/>
            <person name="Wang Y."/>
            <person name="Wang D."/>
            <person name="Huang X."/>
            <person name="Wang R."/>
            <person name="Lv J."/>
            <person name="Li Y."/>
            <person name="Zhang Z."/>
            <person name="Liu B."/>
            <person name="Lu W."/>
            <person name="Hui Y."/>
            <person name="Liang J."/>
            <person name="Zhou Z."/>
            <person name="Hou R."/>
            <person name="Li X."/>
            <person name="Liu Y."/>
            <person name="Li H."/>
            <person name="Ning X."/>
            <person name="Lin Y."/>
            <person name="Zhao L."/>
            <person name="Xing Q."/>
            <person name="Dou J."/>
            <person name="Li Y."/>
            <person name="Mao J."/>
            <person name="Guo H."/>
            <person name="Dou H."/>
            <person name="Li T."/>
            <person name="Mu C."/>
            <person name="Jiang W."/>
            <person name="Fu Q."/>
            <person name="Fu X."/>
            <person name="Miao Y."/>
            <person name="Liu J."/>
            <person name="Yu Q."/>
            <person name="Li R."/>
            <person name="Liao H."/>
            <person name="Li X."/>
            <person name="Kong Y."/>
            <person name="Jiang Z."/>
            <person name="Chourrout D."/>
            <person name="Li R."/>
            <person name="Bao Z."/>
        </authorList>
    </citation>
    <scope>NUCLEOTIDE SEQUENCE [LARGE SCALE GENOMIC DNA]</scope>
    <source>
        <strain evidence="1 2">PY_sf001</strain>
    </source>
</reference>
<dbReference type="AlphaFoldDB" id="A0A210QTF7"/>
<dbReference type="InterPro" id="IPR050784">
    <property type="entry name" value="IAP"/>
</dbReference>
<sequence>MCGINGICVSCKQVTSGMHQVPGRDVAPPRPIERYRHLRDTNTRTRSYKGWPKSDGLKSELIADGFFYLGEKDRVQCAYCGGVLHSFKENDNVHIEHYRHFPKCETFDSTDSETEAHLFGHVTMTHLSDTQTDGTSRGEDTALLEKIKKLDMSSNTKCPRHKYYALYKDRLRTFNNPKWPANHPMKKETLAKAGLFYAGLGDLCECFCCGGQLEEFEEGDDPVEEHDKYFSDICVLAINRKQ</sequence>
<dbReference type="Pfam" id="PF00653">
    <property type="entry name" value="BIR"/>
    <property type="match status" value="2"/>
</dbReference>
<organism evidence="1 2">
    <name type="scientific">Mizuhopecten yessoensis</name>
    <name type="common">Japanese scallop</name>
    <name type="synonym">Patinopecten yessoensis</name>
    <dbReference type="NCBI Taxonomy" id="6573"/>
    <lineage>
        <taxon>Eukaryota</taxon>
        <taxon>Metazoa</taxon>
        <taxon>Spiralia</taxon>
        <taxon>Lophotrochozoa</taxon>
        <taxon>Mollusca</taxon>
        <taxon>Bivalvia</taxon>
        <taxon>Autobranchia</taxon>
        <taxon>Pteriomorphia</taxon>
        <taxon>Pectinida</taxon>
        <taxon>Pectinoidea</taxon>
        <taxon>Pectinidae</taxon>
        <taxon>Mizuhopecten</taxon>
    </lineage>
</organism>
<dbReference type="CDD" id="cd00022">
    <property type="entry name" value="BIR"/>
    <property type="match status" value="2"/>
</dbReference>
<dbReference type="EMBL" id="NEDP02002007">
    <property type="protein sequence ID" value="OWF51992.1"/>
    <property type="molecule type" value="Genomic_DNA"/>
</dbReference>
<dbReference type="STRING" id="6573.A0A210QTF7"/>
<dbReference type="PANTHER" id="PTHR10044:SF139">
    <property type="entry name" value="DEATH-ASSOCIATED INHIBITOR OF APOPTOSIS 2"/>
    <property type="match status" value="1"/>
</dbReference>
<dbReference type="SMART" id="SM00238">
    <property type="entry name" value="BIR"/>
    <property type="match status" value="2"/>
</dbReference>
<dbReference type="Gene3D" id="1.10.1170.10">
    <property type="entry name" value="Inhibitor Of Apoptosis Protein (2mihbC-IAP-1), Chain A"/>
    <property type="match status" value="2"/>
</dbReference>
<proteinExistence type="predicted"/>
<dbReference type="SUPFAM" id="SSF57924">
    <property type="entry name" value="Inhibitor of apoptosis (IAP) repeat"/>
    <property type="match status" value="2"/>
</dbReference>
<dbReference type="InterPro" id="IPR001370">
    <property type="entry name" value="BIR_rpt"/>
</dbReference>
<dbReference type="GO" id="GO:0005737">
    <property type="term" value="C:cytoplasm"/>
    <property type="evidence" value="ECO:0007669"/>
    <property type="project" value="TreeGrafter"/>
</dbReference>
<comment type="caution">
    <text evidence="1">The sequence shown here is derived from an EMBL/GenBank/DDBJ whole genome shotgun (WGS) entry which is preliminary data.</text>
</comment>
<dbReference type="GO" id="GO:0005634">
    <property type="term" value="C:nucleus"/>
    <property type="evidence" value="ECO:0007669"/>
    <property type="project" value="TreeGrafter"/>
</dbReference>
<evidence type="ECO:0000313" key="1">
    <source>
        <dbReference type="EMBL" id="OWF51992.1"/>
    </source>
</evidence>